<name>A0A0M0J6L5_9EUKA</name>
<accession>A0A0M0J6L5</accession>
<evidence type="ECO:0000313" key="2">
    <source>
        <dbReference type="Proteomes" id="UP000037460"/>
    </source>
</evidence>
<dbReference type="InterPro" id="IPR029044">
    <property type="entry name" value="Nucleotide-diphossugar_trans"/>
</dbReference>
<gene>
    <name evidence="1" type="ORF">Ctob_002088</name>
</gene>
<dbReference type="EMBL" id="JWZX01003327">
    <property type="protein sequence ID" value="KOO21873.1"/>
    <property type="molecule type" value="Genomic_DNA"/>
</dbReference>
<dbReference type="Proteomes" id="UP000037460">
    <property type="component" value="Unassembled WGS sequence"/>
</dbReference>
<keyword evidence="2" id="KW-1185">Reference proteome</keyword>
<sequence>MGGWDPMYGPGARFLAARSARGTTLVHLDDDELPCERQVCGVAAAAAKEPIGIYGHHKRNCNPLKGYQTSGDPRRLRSNKPFNVLLTLFAATSRAYNDIFVRHFDRYAKALASVKGNGEDIAYSHFLLKHFNKTPSYVERAPCYTYAVNNTVVETYAKGFSHMNDETGISSNLFSHYTARRIICRRLWNDTRWEWRIKGRKEKDPVLVPRNIKTRLWTI</sequence>
<proteinExistence type="predicted"/>
<comment type="caution">
    <text evidence="1">The sequence shown here is derived from an EMBL/GenBank/DDBJ whole genome shotgun (WGS) entry which is preliminary data.</text>
</comment>
<dbReference type="AlphaFoldDB" id="A0A0M0J6L5"/>
<reference evidence="2" key="1">
    <citation type="journal article" date="2015" name="PLoS Genet.">
        <title>Genome Sequence and Transcriptome Analyses of Chrysochromulina tobin: Metabolic Tools for Enhanced Algal Fitness in the Prominent Order Prymnesiales (Haptophyceae).</title>
        <authorList>
            <person name="Hovde B.T."/>
            <person name="Deodato C.R."/>
            <person name="Hunsperger H.M."/>
            <person name="Ryken S.A."/>
            <person name="Yost W."/>
            <person name="Jha R.K."/>
            <person name="Patterson J."/>
            <person name="Monnat R.J. Jr."/>
            <person name="Barlow S.B."/>
            <person name="Starkenburg S.R."/>
            <person name="Cattolico R.A."/>
        </authorList>
    </citation>
    <scope>NUCLEOTIDE SEQUENCE</scope>
    <source>
        <strain evidence="2">CCMP291</strain>
    </source>
</reference>
<protein>
    <submittedName>
        <fullName evidence="1">Uncharacterized protein</fullName>
    </submittedName>
</protein>
<evidence type="ECO:0000313" key="1">
    <source>
        <dbReference type="EMBL" id="KOO21873.1"/>
    </source>
</evidence>
<organism evidence="1 2">
    <name type="scientific">Chrysochromulina tobinii</name>
    <dbReference type="NCBI Taxonomy" id="1460289"/>
    <lineage>
        <taxon>Eukaryota</taxon>
        <taxon>Haptista</taxon>
        <taxon>Haptophyta</taxon>
        <taxon>Prymnesiophyceae</taxon>
        <taxon>Prymnesiales</taxon>
        <taxon>Chrysochromulinaceae</taxon>
        <taxon>Chrysochromulina</taxon>
    </lineage>
</organism>
<dbReference type="Gene3D" id="3.90.550.10">
    <property type="entry name" value="Spore Coat Polysaccharide Biosynthesis Protein SpsA, Chain A"/>
    <property type="match status" value="1"/>
</dbReference>